<name>F0XVX4_AURAN</name>
<keyword evidence="1" id="KW-0596">Phosphopantetheine</keyword>
<evidence type="ECO:0000313" key="5">
    <source>
        <dbReference type="EMBL" id="EGB12679.1"/>
    </source>
</evidence>
<proteinExistence type="predicted"/>
<dbReference type="eggNOG" id="KOG1202">
    <property type="taxonomic scope" value="Eukaryota"/>
</dbReference>
<dbReference type="Pfam" id="PF02801">
    <property type="entry name" value="Ketoacyl-synt_C"/>
    <property type="match status" value="1"/>
</dbReference>
<feature type="domain" description="Ketosynthase family 3 (KS3)" evidence="4">
    <location>
        <begin position="1"/>
        <end position="244"/>
    </location>
</feature>
<keyword evidence="6" id="KW-1185">Reference proteome</keyword>
<dbReference type="InParanoid" id="F0XVX4"/>
<dbReference type="PANTHER" id="PTHR43775">
    <property type="entry name" value="FATTY ACID SYNTHASE"/>
    <property type="match status" value="1"/>
</dbReference>
<dbReference type="SMART" id="SM00825">
    <property type="entry name" value="PKS_KS"/>
    <property type="match status" value="1"/>
</dbReference>
<dbReference type="Proteomes" id="UP000002729">
    <property type="component" value="Unassembled WGS sequence"/>
</dbReference>
<reference evidence="5 6" key="1">
    <citation type="journal article" date="2011" name="Proc. Natl. Acad. Sci. U.S.A.">
        <title>Niche of harmful alga Aureococcus anophagefferens revealed through ecogenomics.</title>
        <authorList>
            <person name="Gobler C.J."/>
            <person name="Berry D.L."/>
            <person name="Dyhrman S.T."/>
            <person name="Wilhelm S.W."/>
            <person name="Salamov A."/>
            <person name="Lobanov A.V."/>
            <person name="Zhang Y."/>
            <person name="Collier J.L."/>
            <person name="Wurch L.L."/>
            <person name="Kustka A.B."/>
            <person name="Dill B.D."/>
            <person name="Shah M."/>
            <person name="VerBerkmoes N.C."/>
            <person name="Kuo A."/>
            <person name="Terry A."/>
            <person name="Pangilinan J."/>
            <person name="Lindquist E.A."/>
            <person name="Lucas S."/>
            <person name="Paulsen I.T."/>
            <person name="Hattenrath-Lehmann T.K."/>
            <person name="Talmage S.C."/>
            <person name="Walker E.A."/>
            <person name="Koch F."/>
            <person name="Burson A.M."/>
            <person name="Marcoval M.A."/>
            <person name="Tang Y.Z."/>
            <person name="Lecleir G.R."/>
            <person name="Coyne K.J."/>
            <person name="Berg G.M."/>
            <person name="Bertrand E.M."/>
            <person name="Saito M.A."/>
            <person name="Gladyshev V.N."/>
            <person name="Grigoriev I.V."/>
        </authorList>
    </citation>
    <scope>NUCLEOTIDE SEQUENCE [LARGE SCALE GENOMIC DNA]</scope>
    <source>
        <strain evidence="6">CCMP 1984</strain>
    </source>
</reference>
<dbReference type="RefSeq" id="XP_009032118.1">
    <property type="nucleotide sequence ID" value="XM_009033870.1"/>
</dbReference>
<evidence type="ECO:0000259" key="4">
    <source>
        <dbReference type="PROSITE" id="PS52004"/>
    </source>
</evidence>
<dbReference type="GeneID" id="20222613"/>
<evidence type="ECO:0000256" key="2">
    <source>
        <dbReference type="ARBA" id="ARBA00022553"/>
    </source>
</evidence>
<dbReference type="GO" id="GO:0004312">
    <property type="term" value="F:fatty acid synthase activity"/>
    <property type="evidence" value="ECO:0007669"/>
    <property type="project" value="TreeGrafter"/>
</dbReference>
<dbReference type="PANTHER" id="PTHR43775:SF37">
    <property type="entry name" value="SI:DKEY-61P9.11"/>
    <property type="match status" value="1"/>
</dbReference>
<evidence type="ECO:0000313" key="6">
    <source>
        <dbReference type="Proteomes" id="UP000002729"/>
    </source>
</evidence>
<organism evidence="6">
    <name type="scientific">Aureococcus anophagefferens</name>
    <name type="common">Harmful bloom alga</name>
    <dbReference type="NCBI Taxonomy" id="44056"/>
    <lineage>
        <taxon>Eukaryota</taxon>
        <taxon>Sar</taxon>
        <taxon>Stramenopiles</taxon>
        <taxon>Ochrophyta</taxon>
        <taxon>Pelagophyceae</taxon>
        <taxon>Pelagomonadales</taxon>
        <taxon>Pelagomonadaceae</taxon>
        <taxon>Aureococcus</taxon>
    </lineage>
</organism>
<accession>F0XVX4</accession>
<dbReference type="InterPro" id="IPR050091">
    <property type="entry name" value="PKS_NRPS_Biosynth_Enz"/>
</dbReference>
<dbReference type="InterPro" id="IPR014031">
    <property type="entry name" value="Ketoacyl_synth_C"/>
</dbReference>
<dbReference type="GO" id="GO:0006633">
    <property type="term" value="P:fatty acid biosynthetic process"/>
    <property type="evidence" value="ECO:0007669"/>
    <property type="project" value="InterPro"/>
</dbReference>
<gene>
    <name evidence="5" type="ORF">AURANDRAFT_5851</name>
</gene>
<dbReference type="InterPro" id="IPR016039">
    <property type="entry name" value="Thiolase-like"/>
</dbReference>
<keyword evidence="2" id="KW-0597">Phosphoprotein</keyword>
<sequence>EAAAMDPQQRLFLECAAEALEVGGRPCAPATPAAGSAAAVGVFAAVETSDYAALHQRAVDDGACRGPDAYCGTGWHGCVAPNRVSYLFDLRGPSLALNTACSSSLTCVAVARRSLFAGECDAALVGGANLQLMAHWSNAFVAAGMLSPTFRCRFGDDAADGYVRGEGVGVVLLEAGDLAPGAVTVGGVGVGQDGRSNGLTAPNPAAQAAVLARAYGDCAAGAAAAKAAVAMVEAHGTGTRLGDP</sequence>
<dbReference type="OrthoDB" id="329835at2759"/>
<dbReference type="OMA" id="CNDARAV"/>
<evidence type="ECO:0000256" key="3">
    <source>
        <dbReference type="ARBA" id="ARBA00022679"/>
    </source>
</evidence>
<dbReference type="Gene3D" id="3.40.47.10">
    <property type="match status" value="1"/>
</dbReference>
<dbReference type="AlphaFoldDB" id="F0XVX4"/>
<feature type="non-terminal residue" evidence="5">
    <location>
        <position position="1"/>
    </location>
</feature>
<feature type="non-terminal residue" evidence="5">
    <location>
        <position position="244"/>
    </location>
</feature>
<dbReference type="KEGG" id="aaf:AURANDRAFT_5851"/>
<dbReference type="Pfam" id="PF00109">
    <property type="entry name" value="ketoacyl-synt"/>
    <property type="match status" value="1"/>
</dbReference>
<dbReference type="PROSITE" id="PS00606">
    <property type="entry name" value="KS3_1"/>
    <property type="match status" value="1"/>
</dbReference>
<dbReference type="CDD" id="cd00833">
    <property type="entry name" value="PKS"/>
    <property type="match status" value="1"/>
</dbReference>
<dbReference type="SUPFAM" id="SSF53901">
    <property type="entry name" value="Thiolase-like"/>
    <property type="match status" value="2"/>
</dbReference>
<dbReference type="InterPro" id="IPR020841">
    <property type="entry name" value="PKS_Beta-ketoAc_synthase_dom"/>
</dbReference>
<evidence type="ECO:0000256" key="1">
    <source>
        <dbReference type="ARBA" id="ARBA00022450"/>
    </source>
</evidence>
<keyword evidence="3" id="KW-0808">Transferase</keyword>
<dbReference type="EMBL" id="GL833120">
    <property type="protein sequence ID" value="EGB12679.1"/>
    <property type="molecule type" value="Genomic_DNA"/>
</dbReference>
<dbReference type="InterPro" id="IPR018201">
    <property type="entry name" value="Ketoacyl_synth_AS"/>
</dbReference>
<dbReference type="InterPro" id="IPR014030">
    <property type="entry name" value="Ketoacyl_synth_N"/>
</dbReference>
<dbReference type="PROSITE" id="PS52004">
    <property type="entry name" value="KS3_2"/>
    <property type="match status" value="1"/>
</dbReference>
<dbReference type="GO" id="GO:0004315">
    <property type="term" value="F:3-oxoacyl-[acyl-carrier-protein] synthase activity"/>
    <property type="evidence" value="ECO:0007669"/>
    <property type="project" value="InterPro"/>
</dbReference>
<protein>
    <recommendedName>
        <fullName evidence="4">Ketosynthase family 3 (KS3) domain-containing protein</fullName>
    </recommendedName>
</protein>